<dbReference type="FunFam" id="2.60.40.10:FF:000552">
    <property type="entry name" value="Related to glucoamylase"/>
    <property type="match status" value="1"/>
</dbReference>
<evidence type="ECO:0000256" key="6">
    <source>
        <dbReference type="ARBA" id="ARBA00073038"/>
    </source>
</evidence>
<feature type="compositionally biased region" description="Low complexity" evidence="9">
    <location>
        <begin position="73"/>
        <end position="85"/>
    </location>
</feature>
<evidence type="ECO:0000256" key="4">
    <source>
        <dbReference type="ARBA" id="ARBA00060405"/>
    </source>
</evidence>
<evidence type="ECO:0000256" key="1">
    <source>
        <dbReference type="ARBA" id="ARBA00004643"/>
    </source>
</evidence>
<evidence type="ECO:0000256" key="7">
    <source>
        <dbReference type="ARBA" id="ARBA00075794"/>
    </source>
</evidence>
<proteinExistence type="predicted"/>
<dbReference type="GO" id="GO:0030315">
    <property type="term" value="C:T-tubule"/>
    <property type="evidence" value="ECO:0007669"/>
    <property type="project" value="UniProtKB-SubCell"/>
</dbReference>
<comment type="caution">
    <text evidence="12">The sequence shown here is derived from an EMBL/GenBank/DDBJ whole genome shotgun (WGS) entry which is preliminary data.</text>
</comment>
<evidence type="ECO:0000313" key="13">
    <source>
        <dbReference type="Proteomes" id="UP000276834"/>
    </source>
</evidence>
<evidence type="ECO:0000256" key="8">
    <source>
        <dbReference type="ARBA" id="ARBA00076001"/>
    </source>
</evidence>
<keyword evidence="10" id="KW-0812">Transmembrane</keyword>
<evidence type="ECO:0000256" key="3">
    <source>
        <dbReference type="ARBA" id="ARBA00053886"/>
    </source>
</evidence>
<name>A0A3L8S3C0_CHLGU</name>
<dbReference type="PANTHER" id="PTHR15048:SF0">
    <property type="entry name" value="STARCH-BINDING DOMAIN-CONTAINING PROTEIN 1"/>
    <property type="match status" value="1"/>
</dbReference>
<dbReference type="GO" id="GO:0061723">
    <property type="term" value="P:glycophagy"/>
    <property type="evidence" value="ECO:0007669"/>
    <property type="project" value="UniProtKB-ARBA"/>
</dbReference>
<reference evidence="12 13" key="1">
    <citation type="journal article" date="2018" name="Proc. R. Soc. B">
        <title>A non-coding region near Follistatin controls head colour polymorphism in the Gouldian finch.</title>
        <authorList>
            <person name="Toomey M.B."/>
            <person name="Marques C.I."/>
            <person name="Andrade P."/>
            <person name="Araujo P.M."/>
            <person name="Sabatino S."/>
            <person name="Gazda M.A."/>
            <person name="Afonso S."/>
            <person name="Lopes R.J."/>
            <person name="Corbo J.C."/>
            <person name="Carneiro M."/>
        </authorList>
    </citation>
    <scope>NUCLEOTIDE SEQUENCE [LARGE SCALE GENOMIC DNA]</scope>
    <source>
        <strain evidence="12">Red01</strain>
        <tissue evidence="12">Muscle</tissue>
    </source>
</reference>
<evidence type="ECO:0000256" key="9">
    <source>
        <dbReference type="SAM" id="MobiDB-lite"/>
    </source>
</evidence>
<sequence length="346" mass="37526">MARDRGPPVLRPPGAAALPAEPRGWGWLGAGLWPALLVGLLAAIVAWFWYGDGDGRAGAGGEEAAAGREGPRRASAATTEDAAAGGEPGRREVEAAAPSGASNPGEDLAAVSREELNHVPSGAVSEEPVEPEQLIPKHGVTDPGEHPADMAGSQAGELEAQVGQESDGWCVMNLAGASDDECMDRSEEQPCQPAERRDLDHEEWEVVSEHLVKGKDGSMEDSDSKEWEPGDCCDGDLKAKRVAAVPPMFQNIHVAFRVHYVTHSDAQLIGVTGDHECLGQWHSYIPLKCDKDGFWSESISLPVDTRVEWKFILVENGKVRRWEECGNRTLVTEHEDQIVHQWWGYH</sequence>
<dbReference type="GO" id="GO:0005789">
    <property type="term" value="C:endoplasmic reticulum membrane"/>
    <property type="evidence" value="ECO:0007669"/>
    <property type="project" value="UniProtKB-SubCell"/>
</dbReference>
<dbReference type="InterPro" id="IPR013784">
    <property type="entry name" value="Carb-bd-like_fold"/>
</dbReference>
<dbReference type="OMA" id="HYIPLRC"/>
<feature type="domain" description="CBM20" evidence="11">
    <location>
        <begin position="246"/>
        <end position="345"/>
    </location>
</feature>
<dbReference type="EMBL" id="QUSF01000069">
    <property type="protein sequence ID" value="RLV96745.1"/>
    <property type="molecule type" value="Genomic_DNA"/>
</dbReference>
<feature type="compositionally biased region" description="Basic and acidic residues" evidence="9">
    <location>
        <begin position="139"/>
        <end position="148"/>
    </location>
</feature>
<dbReference type="GO" id="GO:2001069">
    <property type="term" value="F:glycogen binding"/>
    <property type="evidence" value="ECO:0007669"/>
    <property type="project" value="InterPro"/>
</dbReference>
<dbReference type="STRING" id="44316.ENSEGOP00005014851"/>
<feature type="region of interest" description="Disordered" evidence="9">
    <location>
        <begin position="58"/>
        <end position="106"/>
    </location>
</feature>
<dbReference type="CDD" id="cd05813">
    <property type="entry name" value="CBM20_genethonin_1"/>
    <property type="match status" value="1"/>
</dbReference>
<dbReference type="PROSITE" id="PS51166">
    <property type="entry name" value="CBM20"/>
    <property type="match status" value="1"/>
</dbReference>
<comment type="subcellular location">
    <subcellularLocation>
        <location evidence="2">Cell membrane</location>
        <location evidence="2">Sarcolemma</location>
        <location evidence="2">T-tubule</location>
    </subcellularLocation>
    <subcellularLocation>
        <location evidence="1">Endoplasmic reticulum membrane</location>
        <topology evidence="1">Single-pass type III membrane protein</topology>
    </subcellularLocation>
    <subcellularLocation>
        <location evidence="4">Preautophagosomal structure membrane</location>
        <topology evidence="4">Single-pass type III membrane protein</topology>
    </subcellularLocation>
</comment>
<dbReference type="GO" id="GO:2001070">
    <property type="term" value="F:starch binding"/>
    <property type="evidence" value="ECO:0007669"/>
    <property type="project" value="InterPro"/>
</dbReference>
<evidence type="ECO:0000256" key="10">
    <source>
        <dbReference type="SAM" id="Phobius"/>
    </source>
</evidence>
<keyword evidence="10" id="KW-0472">Membrane</keyword>
<evidence type="ECO:0000259" key="11">
    <source>
        <dbReference type="PROSITE" id="PS51166"/>
    </source>
</evidence>
<dbReference type="InterPro" id="IPR013783">
    <property type="entry name" value="Ig-like_fold"/>
</dbReference>
<organism evidence="12 13">
    <name type="scientific">Chloebia gouldiae</name>
    <name type="common">Gouldian finch</name>
    <name type="synonym">Erythrura gouldiae</name>
    <dbReference type="NCBI Taxonomy" id="44316"/>
    <lineage>
        <taxon>Eukaryota</taxon>
        <taxon>Metazoa</taxon>
        <taxon>Chordata</taxon>
        <taxon>Craniata</taxon>
        <taxon>Vertebrata</taxon>
        <taxon>Euteleostomi</taxon>
        <taxon>Archelosauria</taxon>
        <taxon>Archosauria</taxon>
        <taxon>Dinosauria</taxon>
        <taxon>Saurischia</taxon>
        <taxon>Theropoda</taxon>
        <taxon>Coelurosauria</taxon>
        <taxon>Aves</taxon>
        <taxon>Neognathae</taxon>
        <taxon>Neoaves</taxon>
        <taxon>Telluraves</taxon>
        <taxon>Australaves</taxon>
        <taxon>Passeriformes</taxon>
        <taxon>Passeroidea</taxon>
        <taxon>Passeridae</taxon>
        <taxon>Chloebia</taxon>
    </lineage>
</organism>
<dbReference type="Proteomes" id="UP000276834">
    <property type="component" value="Unassembled WGS sequence"/>
</dbReference>
<evidence type="ECO:0000256" key="5">
    <source>
        <dbReference type="ARBA" id="ARBA00062412"/>
    </source>
</evidence>
<feature type="transmembrane region" description="Helical" evidence="10">
    <location>
        <begin position="31"/>
        <end position="50"/>
    </location>
</feature>
<dbReference type="AlphaFoldDB" id="A0A3L8S3C0"/>
<dbReference type="GO" id="GO:0034045">
    <property type="term" value="C:phagophore assembly site membrane"/>
    <property type="evidence" value="ECO:0007669"/>
    <property type="project" value="UniProtKB-SubCell"/>
</dbReference>
<dbReference type="SMART" id="SM01065">
    <property type="entry name" value="CBM_2"/>
    <property type="match status" value="1"/>
</dbReference>
<dbReference type="SUPFAM" id="SSF49452">
    <property type="entry name" value="Starch-binding domain-like"/>
    <property type="match status" value="1"/>
</dbReference>
<comment type="subunit">
    <text evidence="5">Interacts with the ATG8 family proteins GABARAP and GABARAPL1. Interacts with several glycogen-associated proteins, such as GYS2 (liver glycogen synthase), GDE (glycogen debranching enzyme), GBE1 (glycogen branching enzyme 1) and EPM2A (Laforin).</text>
</comment>
<dbReference type="PANTHER" id="PTHR15048">
    <property type="entry name" value="STARCH-BINDING DOMAIN-CONTAINING PROTEIN 1"/>
    <property type="match status" value="1"/>
</dbReference>
<protein>
    <recommendedName>
        <fullName evidence="6">Starch-binding domain-containing protein 1</fullName>
    </recommendedName>
    <alternativeName>
        <fullName evidence="7">Genethonin-1</fullName>
    </alternativeName>
    <alternativeName>
        <fullName evidence="8">Glycophagy cargo receptor stbd1</fullName>
    </alternativeName>
</protein>
<evidence type="ECO:0000313" key="12">
    <source>
        <dbReference type="EMBL" id="RLV96745.1"/>
    </source>
</evidence>
<accession>A0A3L8S3C0</accession>
<feature type="region of interest" description="Disordered" evidence="9">
    <location>
        <begin position="121"/>
        <end position="151"/>
    </location>
</feature>
<gene>
    <name evidence="12" type="ORF">DV515_00012557</name>
</gene>
<keyword evidence="10" id="KW-1133">Transmembrane helix</keyword>
<comment type="function">
    <text evidence="3">Acts as a cargo receptor for glycogen. Delivers its cargo to an autophagic pathway called glycophagy, resulting in the transport of glycogen to lysosomes.</text>
</comment>
<dbReference type="InterPro" id="IPR002044">
    <property type="entry name" value="CBM20"/>
</dbReference>
<evidence type="ECO:0000256" key="2">
    <source>
        <dbReference type="ARBA" id="ARBA00024012"/>
    </source>
</evidence>
<keyword evidence="13" id="KW-1185">Reference proteome</keyword>
<dbReference type="Pfam" id="PF00686">
    <property type="entry name" value="CBM_20"/>
    <property type="match status" value="1"/>
</dbReference>
<dbReference type="InterPro" id="IPR034838">
    <property type="entry name" value="CBM20_genethonin_1"/>
</dbReference>
<dbReference type="Gene3D" id="2.60.40.10">
    <property type="entry name" value="Immunoglobulins"/>
    <property type="match status" value="1"/>
</dbReference>
<dbReference type="OrthoDB" id="6123450at2759"/>